<gene>
    <name evidence="2" type="ORF">C2845_PM02G21760</name>
</gene>
<organism evidence="2 3">
    <name type="scientific">Panicum miliaceum</name>
    <name type="common">Proso millet</name>
    <name type="synonym">Broomcorn millet</name>
    <dbReference type="NCBI Taxonomy" id="4540"/>
    <lineage>
        <taxon>Eukaryota</taxon>
        <taxon>Viridiplantae</taxon>
        <taxon>Streptophyta</taxon>
        <taxon>Embryophyta</taxon>
        <taxon>Tracheophyta</taxon>
        <taxon>Spermatophyta</taxon>
        <taxon>Magnoliopsida</taxon>
        <taxon>Liliopsida</taxon>
        <taxon>Poales</taxon>
        <taxon>Poaceae</taxon>
        <taxon>PACMAD clade</taxon>
        <taxon>Panicoideae</taxon>
        <taxon>Panicodae</taxon>
        <taxon>Paniceae</taxon>
        <taxon>Panicinae</taxon>
        <taxon>Panicum</taxon>
        <taxon>Panicum sect. Panicum</taxon>
    </lineage>
</organism>
<accession>A0A3L6S4Z5</accession>
<evidence type="ECO:0000313" key="3">
    <source>
        <dbReference type="Proteomes" id="UP000275267"/>
    </source>
</evidence>
<dbReference type="Proteomes" id="UP000275267">
    <property type="component" value="Unassembled WGS sequence"/>
</dbReference>
<reference evidence="3" key="1">
    <citation type="journal article" date="2019" name="Nat. Commun.">
        <title>The genome of broomcorn millet.</title>
        <authorList>
            <person name="Zou C."/>
            <person name="Miki D."/>
            <person name="Li D."/>
            <person name="Tang Q."/>
            <person name="Xiao L."/>
            <person name="Rajput S."/>
            <person name="Deng P."/>
            <person name="Jia W."/>
            <person name="Huang R."/>
            <person name="Zhang M."/>
            <person name="Sun Y."/>
            <person name="Hu J."/>
            <person name="Fu X."/>
            <person name="Schnable P.S."/>
            <person name="Li F."/>
            <person name="Zhang H."/>
            <person name="Feng B."/>
            <person name="Zhu X."/>
            <person name="Liu R."/>
            <person name="Schnable J.C."/>
            <person name="Zhu J.-K."/>
            <person name="Zhang H."/>
        </authorList>
    </citation>
    <scope>NUCLEOTIDE SEQUENCE [LARGE SCALE GENOMIC DNA]</scope>
</reference>
<protein>
    <submittedName>
        <fullName evidence="2">Uncharacterized protein</fullName>
    </submittedName>
</protein>
<sequence length="131" mass="14500">MAQIRLPPSSLRRIRSPGGGAPACTARRHSEGTGGRRCTHAAEYHRQPPLQHSATHADLRPTVCCWEQPLVVSTLLQDCLRLSAMQRSLDCLQFYLHPQATTDSGERSRLQLRPAALLQVAVMSSGTHRPR</sequence>
<dbReference type="EMBL" id="PQIB02000005">
    <property type="protein sequence ID" value="RLN15988.1"/>
    <property type="molecule type" value="Genomic_DNA"/>
</dbReference>
<evidence type="ECO:0000313" key="2">
    <source>
        <dbReference type="EMBL" id="RLN15988.1"/>
    </source>
</evidence>
<keyword evidence="3" id="KW-1185">Reference proteome</keyword>
<feature type="compositionally biased region" description="Low complexity" evidence="1">
    <location>
        <begin position="1"/>
        <end position="11"/>
    </location>
</feature>
<proteinExistence type="predicted"/>
<feature type="region of interest" description="Disordered" evidence="1">
    <location>
        <begin position="1"/>
        <end position="36"/>
    </location>
</feature>
<evidence type="ECO:0000256" key="1">
    <source>
        <dbReference type="SAM" id="MobiDB-lite"/>
    </source>
</evidence>
<comment type="caution">
    <text evidence="2">The sequence shown here is derived from an EMBL/GenBank/DDBJ whole genome shotgun (WGS) entry which is preliminary data.</text>
</comment>
<dbReference type="AlphaFoldDB" id="A0A3L6S4Z5"/>
<name>A0A3L6S4Z5_PANMI</name>